<feature type="region of interest" description="Disordered" evidence="1">
    <location>
        <begin position="67"/>
        <end position="88"/>
    </location>
</feature>
<evidence type="ECO:0000313" key="2">
    <source>
        <dbReference type="EMBL" id="PIC50629.1"/>
    </source>
</evidence>
<dbReference type="EMBL" id="PDUG01000001">
    <property type="protein sequence ID" value="PIC50629.1"/>
    <property type="molecule type" value="Genomic_DNA"/>
</dbReference>
<gene>
    <name evidence="2" type="primary">Cnig_chr_I.g1455</name>
    <name evidence="2" type="ORF">B9Z55_001455</name>
</gene>
<sequence length="88" mass="10554">MLGLRDNLQKLRGLFPDLRLARFESGSHMQRNKRKDTWWFPECTTFQEYEDVIGIGWIHIKMTEKSEQNENIRMSRESHWRGDAESPS</sequence>
<evidence type="ECO:0000313" key="3">
    <source>
        <dbReference type="Proteomes" id="UP000230233"/>
    </source>
</evidence>
<proteinExistence type="predicted"/>
<comment type="caution">
    <text evidence="2">The sequence shown here is derived from an EMBL/GenBank/DDBJ whole genome shotgun (WGS) entry which is preliminary data.</text>
</comment>
<evidence type="ECO:0000256" key="1">
    <source>
        <dbReference type="SAM" id="MobiDB-lite"/>
    </source>
</evidence>
<accession>A0A2G5VFS6</accession>
<protein>
    <submittedName>
        <fullName evidence="2">Uncharacterized protein</fullName>
    </submittedName>
</protein>
<reference evidence="3" key="1">
    <citation type="submission" date="2017-10" db="EMBL/GenBank/DDBJ databases">
        <title>Rapid genome shrinkage in a self-fertile nematode reveals novel sperm competition proteins.</title>
        <authorList>
            <person name="Yin D."/>
            <person name="Schwarz E.M."/>
            <person name="Thomas C.G."/>
            <person name="Felde R.L."/>
            <person name="Korf I.F."/>
            <person name="Cutter A.D."/>
            <person name="Schartner C.M."/>
            <person name="Ralston E.J."/>
            <person name="Meyer B.J."/>
            <person name="Haag E.S."/>
        </authorList>
    </citation>
    <scope>NUCLEOTIDE SEQUENCE [LARGE SCALE GENOMIC DNA]</scope>
    <source>
        <strain evidence="3">JU1422</strain>
    </source>
</reference>
<dbReference type="Proteomes" id="UP000230233">
    <property type="component" value="Chromosome I"/>
</dbReference>
<dbReference type="OrthoDB" id="10475960at2759"/>
<organism evidence="2 3">
    <name type="scientific">Caenorhabditis nigoni</name>
    <dbReference type="NCBI Taxonomy" id="1611254"/>
    <lineage>
        <taxon>Eukaryota</taxon>
        <taxon>Metazoa</taxon>
        <taxon>Ecdysozoa</taxon>
        <taxon>Nematoda</taxon>
        <taxon>Chromadorea</taxon>
        <taxon>Rhabditida</taxon>
        <taxon>Rhabditina</taxon>
        <taxon>Rhabditomorpha</taxon>
        <taxon>Rhabditoidea</taxon>
        <taxon>Rhabditidae</taxon>
        <taxon>Peloderinae</taxon>
        <taxon>Caenorhabditis</taxon>
    </lineage>
</organism>
<keyword evidence="3" id="KW-1185">Reference proteome</keyword>
<name>A0A2G5VFS6_9PELO</name>
<dbReference type="AlphaFoldDB" id="A0A2G5VFS6"/>